<dbReference type="HOGENOM" id="CLU_1478905_0_0_2"/>
<gene>
    <name evidence="1" type="ordered locus">Metfor_1601</name>
</gene>
<dbReference type="KEGG" id="mfo:Metfor_1601"/>
<name>L0HFR4_METFS</name>
<protein>
    <recommendedName>
        <fullName evidence="3">Intracellular proteinase inhibitor BsuPI domain-containing protein</fullName>
    </recommendedName>
</protein>
<sequence length="182" mass="20278" precursor="true">MSEYLLSNKRRRSPVCPAVALCIVLVSLLLVAACTSAQGPGNLATENQTPVPITTATPESKALYKVTIAQPNDTTHPDYIIMDSDIYNQGEVVEFYVVNKGTDTLTCTNNRASYLIIFQNENGTWEYLPEVGPPMLPKISYLKPGETLPPRRFVTTGWIPGRYRIVFDCGIMREFEIRSVTT</sequence>
<proteinExistence type="predicted"/>
<keyword evidence="2" id="KW-1185">Reference proteome</keyword>
<dbReference type="InParanoid" id="L0HFR4"/>
<reference evidence="2" key="1">
    <citation type="submission" date="2011-12" db="EMBL/GenBank/DDBJ databases">
        <title>Complete sequence of Methanoregula formicicum SMSP.</title>
        <authorList>
            <person name="Lucas S."/>
            <person name="Han J."/>
            <person name="Lapidus A."/>
            <person name="Cheng J.-F."/>
            <person name="Goodwin L."/>
            <person name="Pitluck S."/>
            <person name="Peters L."/>
            <person name="Ovchinnikova G."/>
            <person name="Teshima H."/>
            <person name="Detter J.C."/>
            <person name="Han C."/>
            <person name="Tapia R."/>
            <person name="Land M."/>
            <person name="Hauser L."/>
            <person name="Kyrpides N."/>
            <person name="Ivanova N."/>
            <person name="Pagani I."/>
            <person name="Imachi H."/>
            <person name="Tamaki H."/>
            <person name="Sekiguchi Y."/>
            <person name="Kamagata Y."/>
            <person name="Cadillo-Quiroz H."/>
            <person name="Zinder S."/>
            <person name="Liu W.-T."/>
            <person name="Woyke T."/>
        </authorList>
    </citation>
    <scope>NUCLEOTIDE SEQUENCE [LARGE SCALE GENOMIC DNA]</scope>
    <source>
        <strain evidence="2">DSM 22288 / NBRC 105244 / SMSP</strain>
    </source>
</reference>
<evidence type="ECO:0008006" key="3">
    <source>
        <dbReference type="Google" id="ProtNLM"/>
    </source>
</evidence>
<dbReference type="Proteomes" id="UP000010824">
    <property type="component" value="Chromosome"/>
</dbReference>
<dbReference type="EMBL" id="CP003167">
    <property type="protein sequence ID" value="AGB02631.1"/>
    <property type="molecule type" value="Genomic_DNA"/>
</dbReference>
<evidence type="ECO:0000313" key="2">
    <source>
        <dbReference type="Proteomes" id="UP000010824"/>
    </source>
</evidence>
<accession>L0HFR4</accession>
<dbReference type="eggNOG" id="arCOG07571">
    <property type="taxonomic scope" value="Archaea"/>
</dbReference>
<dbReference type="AlphaFoldDB" id="L0HFR4"/>
<evidence type="ECO:0000313" key="1">
    <source>
        <dbReference type="EMBL" id="AGB02631.1"/>
    </source>
</evidence>
<reference evidence="1 2" key="2">
    <citation type="journal article" date="2014" name="Genome Announc.">
        <title>Complete Genome Sequence of Methanoregula formicica SMSPT, a Mesophilic Hydrogenotrophic Methanogen Isolated from a Methanogenic Upflow Anaerobic Sludge Blanket Reactor.</title>
        <authorList>
            <person name="Yamamoto K."/>
            <person name="Tamaki H."/>
            <person name="Cadillo-Quiroz H."/>
            <person name="Imachi H."/>
            <person name="Kyrpides N."/>
            <person name="Woyke T."/>
            <person name="Goodwin L."/>
            <person name="Zinder S.H."/>
            <person name="Kamagata Y."/>
            <person name="Liu W.T."/>
        </authorList>
    </citation>
    <scope>NUCLEOTIDE SEQUENCE [LARGE SCALE GENOMIC DNA]</scope>
    <source>
        <strain evidence="2">DSM 22288 / NBRC 105244 / SMSP</strain>
    </source>
</reference>
<organism evidence="1 2">
    <name type="scientific">Methanoregula formicica (strain DSM 22288 / NBRC 105244 / SMSP)</name>
    <dbReference type="NCBI Taxonomy" id="593750"/>
    <lineage>
        <taxon>Archaea</taxon>
        <taxon>Methanobacteriati</taxon>
        <taxon>Methanobacteriota</taxon>
        <taxon>Stenosarchaea group</taxon>
        <taxon>Methanomicrobia</taxon>
        <taxon>Methanomicrobiales</taxon>
        <taxon>Methanoregulaceae</taxon>
        <taxon>Methanoregula</taxon>
    </lineage>
</organism>
<dbReference type="eggNOG" id="arCOG07676">
    <property type="taxonomic scope" value="Archaea"/>
</dbReference>